<keyword evidence="1" id="KW-0812">Transmembrane</keyword>
<organism evidence="2 4">
    <name type="scientific">Caproicibacterium lactatifermentans</name>
    <dbReference type="NCBI Taxonomy" id="2666138"/>
    <lineage>
        <taxon>Bacteria</taxon>
        <taxon>Bacillati</taxon>
        <taxon>Bacillota</taxon>
        <taxon>Clostridia</taxon>
        <taxon>Eubacteriales</taxon>
        <taxon>Oscillospiraceae</taxon>
        <taxon>Caproicibacterium</taxon>
    </lineage>
</organism>
<reference evidence="3" key="3">
    <citation type="journal article" date="2022" name="Int. J. Syst. Evol. Microbiol.">
        <title>Caproicibacterium lactatifermentans sp. nov., isolated from pit clay used for the production of Chinese strong aroma-type liquor.</title>
        <authorList>
            <person name="Wang H."/>
            <person name="Gu Y."/>
            <person name="Zhao D."/>
            <person name="Qiao Z."/>
            <person name="Zheng J."/>
            <person name="Gao J."/>
            <person name="Ren C."/>
            <person name="Xu Y."/>
        </authorList>
    </citation>
    <scope>NUCLEOTIDE SEQUENCE</scope>
    <source>
        <strain evidence="3">JNU-WLY1368</strain>
    </source>
</reference>
<gene>
    <name evidence="2" type="ORF">GJQ69_08175</name>
    <name evidence="3" type="ORF">GKP14_05630</name>
</gene>
<dbReference type="PANTHER" id="PTHR41309">
    <property type="entry name" value="MEMBRANE PROTEIN-RELATED"/>
    <property type="match status" value="1"/>
</dbReference>
<keyword evidence="1" id="KW-1133">Transmembrane helix</keyword>
<feature type="transmembrane region" description="Helical" evidence="1">
    <location>
        <begin position="73"/>
        <end position="90"/>
    </location>
</feature>
<dbReference type="InterPro" id="IPR025699">
    <property type="entry name" value="ABC2_memb-like"/>
</dbReference>
<dbReference type="Pfam" id="PF13346">
    <property type="entry name" value="ABC2_membrane_5"/>
    <property type="match status" value="1"/>
</dbReference>
<proteinExistence type="predicted"/>
<reference evidence="4 5" key="1">
    <citation type="submission" date="2019-11" db="EMBL/GenBank/DDBJ databases">
        <authorList>
            <person name="Ren C."/>
            <person name="Wang H."/>
            <person name="Xu Y."/>
        </authorList>
    </citation>
    <scope>NUCLEOTIDE SEQUENCE [LARGE SCALE GENOMIC DNA]</scope>
    <source>
        <strain evidence="5">JNU-WLY1368</strain>
        <strain evidence="2 4">LBM 19010</strain>
    </source>
</reference>
<evidence type="ECO:0000313" key="5">
    <source>
        <dbReference type="Proteomes" id="UP000509623"/>
    </source>
</evidence>
<dbReference type="EMBL" id="CP046051">
    <property type="protein sequence ID" value="QKN24454.1"/>
    <property type="molecule type" value="Genomic_DNA"/>
</dbReference>
<dbReference type="AlphaFoldDB" id="A0A859DRZ9"/>
<sequence length="204" mass="22707">MSALMLKDWYVITKQMKVFLILILFFSLIPNVTMTVFAILYAAMLPISAMAYDERSKWDTLVRMMPYSPRDVVLSKYVMGYCGVGIAAAFSATVTAVKSIVTHSNAFEDFGITVLASICMALVLLAIQTPMLISMGVEKGRMLFMIIFFVIFGALGFFFYMAEKQSLAKPSLTNLVFGIIFAATILANVISIVISIHCYQHKKD</sequence>
<accession>A0A859DRZ9</accession>
<dbReference type="Proteomes" id="UP000501316">
    <property type="component" value="Chromosome"/>
</dbReference>
<keyword evidence="1" id="KW-0472">Membrane</keyword>
<feature type="transmembrane region" description="Helical" evidence="1">
    <location>
        <begin position="20"/>
        <end position="52"/>
    </location>
</feature>
<protein>
    <submittedName>
        <fullName evidence="2">ABC-2 transporter permease</fullName>
    </submittedName>
</protein>
<feature type="transmembrane region" description="Helical" evidence="1">
    <location>
        <begin position="142"/>
        <end position="162"/>
    </location>
</feature>
<dbReference type="KEGG" id="clf:GJQ69_08175"/>
<dbReference type="PANTHER" id="PTHR41309:SF2">
    <property type="entry name" value="MEMBRANE PROTEIN"/>
    <property type="match status" value="1"/>
</dbReference>
<dbReference type="EMBL" id="CP046161">
    <property type="protein sequence ID" value="QKO30533.1"/>
    <property type="molecule type" value="Genomic_DNA"/>
</dbReference>
<feature type="transmembrane region" description="Helical" evidence="1">
    <location>
        <begin position="174"/>
        <end position="199"/>
    </location>
</feature>
<dbReference type="Proteomes" id="UP000509623">
    <property type="component" value="Chromosome"/>
</dbReference>
<evidence type="ECO:0000256" key="1">
    <source>
        <dbReference type="SAM" id="Phobius"/>
    </source>
</evidence>
<name>A0A859DRZ9_9FIRM</name>
<evidence type="ECO:0000313" key="4">
    <source>
        <dbReference type="Proteomes" id="UP000501316"/>
    </source>
</evidence>
<evidence type="ECO:0000313" key="2">
    <source>
        <dbReference type="EMBL" id="QKN24454.1"/>
    </source>
</evidence>
<evidence type="ECO:0000313" key="3">
    <source>
        <dbReference type="EMBL" id="QKO30533.1"/>
    </source>
</evidence>
<keyword evidence="5" id="KW-1185">Reference proteome</keyword>
<dbReference type="RefSeq" id="WP_086035216.1">
    <property type="nucleotide sequence ID" value="NZ_CP046051.1"/>
</dbReference>
<reference evidence="3" key="2">
    <citation type="journal article" date="2021" name="Appl. Environ. Microbiol.">
        <title>Adaptability of a Caproate-Producing Bacterium Contributes to Its Dominance in an Anaerobic Fermentation System.</title>
        <authorList>
            <person name="Wang H."/>
            <person name="Gu Y."/>
            <person name="Zhou W."/>
            <person name="Zhao D."/>
            <person name="Qiao Z."/>
            <person name="Zheng J."/>
            <person name="Gao J."/>
            <person name="Chen X."/>
            <person name="Ren C."/>
            <person name="Xu Y."/>
        </authorList>
    </citation>
    <scope>NUCLEOTIDE SEQUENCE</scope>
    <source>
        <strain evidence="3">JNU-WLY1368</strain>
    </source>
</reference>
<feature type="transmembrane region" description="Helical" evidence="1">
    <location>
        <begin position="110"/>
        <end position="130"/>
    </location>
</feature>